<dbReference type="EMBL" id="CAFBPD010000080">
    <property type="protein sequence ID" value="CAB5004826.1"/>
    <property type="molecule type" value="Genomic_DNA"/>
</dbReference>
<dbReference type="FunFam" id="3.40.50.720:FF:000084">
    <property type="entry name" value="Short-chain dehydrogenase reductase"/>
    <property type="match status" value="1"/>
</dbReference>
<sequence length="215" mass="22705">MALLATRAAMLDGIASELGDRAFAVPTDVSDPSQVSASIERCFELLGDVDLVVNSAGVDGPSALLDITDEKWARSIGVNLSGPFYVSRESARRLKGGSCIINIGSELSFMGMGLYVDYCASKAGLIGLTQALAAELAERQIRVNAICPGPVDTPMMEAEIAWFPNPDEVRQMAVDRVPLKRWATPDEIADAVVYMAGAKFATGAAWSLDGGTTAC</sequence>
<dbReference type="PRINTS" id="PR00080">
    <property type="entry name" value="SDRFAMILY"/>
</dbReference>
<evidence type="ECO:0000256" key="1">
    <source>
        <dbReference type="ARBA" id="ARBA00006484"/>
    </source>
</evidence>
<gene>
    <name evidence="3" type="ORF">UFOPK4061_00552</name>
</gene>
<protein>
    <submittedName>
        <fullName evidence="3">Unannotated protein</fullName>
    </submittedName>
</protein>
<dbReference type="GO" id="GO:0016491">
    <property type="term" value="F:oxidoreductase activity"/>
    <property type="evidence" value="ECO:0007669"/>
    <property type="project" value="UniProtKB-KW"/>
</dbReference>
<dbReference type="Pfam" id="PF13561">
    <property type="entry name" value="adh_short_C2"/>
    <property type="match status" value="1"/>
</dbReference>
<evidence type="ECO:0000256" key="2">
    <source>
        <dbReference type="ARBA" id="ARBA00023002"/>
    </source>
</evidence>
<dbReference type="AlphaFoldDB" id="A0A6J7PHE6"/>
<evidence type="ECO:0000313" key="3">
    <source>
        <dbReference type="EMBL" id="CAB5004826.1"/>
    </source>
</evidence>
<dbReference type="PRINTS" id="PR00081">
    <property type="entry name" value="GDHRDH"/>
</dbReference>
<dbReference type="InterPro" id="IPR020904">
    <property type="entry name" value="Sc_DH/Rdtase_CS"/>
</dbReference>
<dbReference type="InterPro" id="IPR002347">
    <property type="entry name" value="SDR_fam"/>
</dbReference>
<comment type="similarity">
    <text evidence="1">Belongs to the short-chain dehydrogenases/reductases (SDR) family.</text>
</comment>
<proteinExistence type="inferred from homology"/>
<reference evidence="3" key="1">
    <citation type="submission" date="2020-05" db="EMBL/GenBank/DDBJ databases">
        <authorList>
            <person name="Chiriac C."/>
            <person name="Salcher M."/>
            <person name="Ghai R."/>
            <person name="Kavagutti S V."/>
        </authorList>
    </citation>
    <scope>NUCLEOTIDE SEQUENCE</scope>
</reference>
<dbReference type="CDD" id="cd05233">
    <property type="entry name" value="SDR_c"/>
    <property type="match status" value="1"/>
</dbReference>
<dbReference type="SUPFAM" id="SSF51735">
    <property type="entry name" value="NAD(P)-binding Rossmann-fold domains"/>
    <property type="match status" value="1"/>
</dbReference>
<dbReference type="PANTHER" id="PTHR43639:SF1">
    <property type="entry name" value="SHORT-CHAIN DEHYDROGENASE_REDUCTASE FAMILY PROTEIN"/>
    <property type="match status" value="1"/>
</dbReference>
<keyword evidence="2" id="KW-0560">Oxidoreductase</keyword>
<dbReference type="Gene3D" id="3.40.50.720">
    <property type="entry name" value="NAD(P)-binding Rossmann-like Domain"/>
    <property type="match status" value="1"/>
</dbReference>
<accession>A0A6J7PHE6</accession>
<dbReference type="PROSITE" id="PS00061">
    <property type="entry name" value="ADH_SHORT"/>
    <property type="match status" value="1"/>
</dbReference>
<dbReference type="InterPro" id="IPR036291">
    <property type="entry name" value="NAD(P)-bd_dom_sf"/>
</dbReference>
<dbReference type="PANTHER" id="PTHR43639">
    <property type="entry name" value="OXIDOREDUCTASE, SHORT-CHAIN DEHYDROGENASE/REDUCTASE FAMILY (AFU_ORTHOLOGUE AFUA_5G02870)"/>
    <property type="match status" value="1"/>
</dbReference>
<organism evidence="3">
    <name type="scientific">freshwater metagenome</name>
    <dbReference type="NCBI Taxonomy" id="449393"/>
    <lineage>
        <taxon>unclassified sequences</taxon>
        <taxon>metagenomes</taxon>
        <taxon>ecological metagenomes</taxon>
    </lineage>
</organism>
<name>A0A6J7PHE6_9ZZZZ</name>